<gene>
    <name evidence="5" type="ORF">H310_05958</name>
</gene>
<dbReference type="VEuPathDB" id="FungiDB:H310_05958"/>
<feature type="repeat" description="TPR" evidence="3">
    <location>
        <begin position="740"/>
        <end position="773"/>
    </location>
</feature>
<dbReference type="PANTHER" id="PTHR16193:SF0">
    <property type="entry name" value="TETRATRICOPEPTIDE REPEAT PROTEIN 27"/>
    <property type="match status" value="1"/>
</dbReference>
<proteinExistence type="predicted"/>
<dbReference type="AlphaFoldDB" id="A0A024U874"/>
<sequence length="998" mass="111941">MESDSDDDVFNMDAVVLTADEDDDTLSENDILKEAELAVIDTNSARIEQMQRQPSSTSSQTTLALALLLSRGQYADVLRHASVQSWWKSLGNAVERHRPTIKHPCSRITQALEDMFLADPSNMLSMAYTVLYSGAALLNMFVQLNYTGPAMEDSALADLLPMLAVLLDNSSTEVTKDTLNCHALVSLQVDGESPFSICEYPVFLEAARCLLHFVGLQSKVNWSHSEAEDHITKPTTLTNYLRRPRTLHGMAQPLSPQVTSVLLGLSTGAWWTGRSLMTHQRLLITKEPSNTLWTEAQYCFSVAVARTYPSDTYLSARAHLEWGLAQHVFEILGKGRSSFDDAMAISGLTVQMSGSMGKRTKYQVKSVAQMVLHAKSRVENVAAGSESAVAEAQMTHVDFGGKNRAVPSSTEEEASSGASTEEGDPLSFEDQLVADGEAAYRNITRDQADPDNILLEHVAFEDDSVGAPSNLQVIDQAILLSLCLDVKNNNPADGLTSEQMMPYLTRVLDNPNNWMVYSTGLLERAWLECETQRSRERAILQMQALVDQHTTRLTITQTSLKAIQDAAPAHERMAYIYSLIFPPRYALKRDLAERYLGCGVYASALGIFQELDMWDEIVQCYQLLDQPKRAEALVRQRLEIAPTPLMWCCLGDLTDDVSHYETSWEVSKHRFARAKRTWGRKMFEQGKIHEAIAHFKDAVHVQPMYTQAWFFLGSLSMRTQDWPMAIQSFTHVVQLSPDDGEAWGNLGSIHLRLRHHNEAFNAFQEALKQRRSLWQMWENFLLCAMEVQKYGDAMYAMHQLLDLRDKHKRPVDHEMLAWLVQAIVYPEAQAEADGAEDETATIDMNTVYPMDDDDDDDVVVTHSPPVASDSNYKKQLAKLLGRTTSIVTNNAKVWQVYAHFQDGCGNKAKALECRLKECRALQKAGWETNQQDVELLCRAAKRLSDTYIEDGTKASLHACRMYLRGVHKKAQVDFSDNADVKALEAVLRHIEALEAGPN</sequence>
<protein>
    <submittedName>
        <fullName evidence="5">Uncharacterized protein</fullName>
    </submittedName>
</protein>
<dbReference type="InterPro" id="IPR019734">
    <property type="entry name" value="TPR_rpt"/>
</dbReference>
<evidence type="ECO:0000256" key="1">
    <source>
        <dbReference type="ARBA" id="ARBA00022737"/>
    </source>
</evidence>
<dbReference type="PANTHER" id="PTHR16193">
    <property type="entry name" value="TETRATRICOPEPTIDE REPEAT PROTEIN 27"/>
    <property type="match status" value="1"/>
</dbReference>
<dbReference type="RefSeq" id="XP_008869054.1">
    <property type="nucleotide sequence ID" value="XM_008870832.1"/>
</dbReference>
<name>A0A024U874_9STRA</name>
<organism evidence="5">
    <name type="scientific">Aphanomyces invadans</name>
    <dbReference type="NCBI Taxonomy" id="157072"/>
    <lineage>
        <taxon>Eukaryota</taxon>
        <taxon>Sar</taxon>
        <taxon>Stramenopiles</taxon>
        <taxon>Oomycota</taxon>
        <taxon>Saprolegniomycetes</taxon>
        <taxon>Saprolegniales</taxon>
        <taxon>Verrucalvaceae</taxon>
        <taxon>Aphanomyces</taxon>
    </lineage>
</organism>
<dbReference type="OrthoDB" id="1936594at2759"/>
<feature type="region of interest" description="Disordered" evidence="4">
    <location>
        <begin position="399"/>
        <end position="427"/>
    </location>
</feature>
<dbReference type="SMART" id="SM00028">
    <property type="entry name" value="TPR"/>
    <property type="match status" value="4"/>
</dbReference>
<dbReference type="Gene3D" id="1.25.40.10">
    <property type="entry name" value="Tetratricopeptide repeat domain"/>
    <property type="match status" value="1"/>
</dbReference>
<evidence type="ECO:0000256" key="2">
    <source>
        <dbReference type="ARBA" id="ARBA00022803"/>
    </source>
</evidence>
<evidence type="ECO:0000313" key="5">
    <source>
        <dbReference type="EMBL" id="ETW02449.1"/>
    </source>
</evidence>
<dbReference type="STRING" id="157072.A0A024U874"/>
<dbReference type="EMBL" id="KI913961">
    <property type="protein sequence ID" value="ETW02449.1"/>
    <property type="molecule type" value="Genomic_DNA"/>
</dbReference>
<reference evidence="5" key="1">
    <citation type="submission" date="2013-12" db="EMBL/GenBank/DDBJ databases">
        <title>The Genome Sequence of Aphanomyces invadans NJM9701.</title>
        <authorList>
            <consortium name="The Broad Institute Genomics Platform"/>
            <person name="Russ C."/>
            <person name="Tyler B."/>
            <person name="van West P."/>
            <person name="Dieguez-Uribeondo J."/>
            <person name="Young S.K."/>
            <person name="Zeng Q."/>
            <person name="Gargeya S."/>
            <person name="Fitzgerald M."/>
            <person name="Abouelleil A."/>
            <person name="Alvarado L."/>
            <person name="Chapman S.B."/>
            <person name="Gainer-Dewar J."/>
            <person name="Goldberg J."/>
            <person name="Griggs A."/>
            <person name="Gujja S."/>
            <person name="Hansen M."/>
            <person name="Howarth C."/>
            <person name="Imamovic A."/>
            <person name="Ireland A."/>
            <person name="Larimer J."/>
            <person name="McCowan C."/>
            <person name="Murphy C."/>
            <person name="Pearson M."/>
            <person name="Poon T.W."/>
            <person name="Priest M."/>
            <person name="Roberts A."/>
            <person name="Saif S."/>
            <person name="Shea T."/>
            <person name="Sykes S."/>
            <person name="Wortman J."/>
            <person name="Nusbaum C."/>
            <person name="Birren B."/>
        </authorList>
    </citation>
    <scope>NUCLEOTIDE SEQUENCE [LARGE SCALE GENOMIC DNA]</scope>
    <source>
        <strain evidence="5">NJM9701</strain>
    </source>
</reference>
<keyword evidence="2 3" id="KW-0802">TPR repeat</keyword>
<evidence type="ECO:0000256" key="3">
    <source>
        <dbReference type="PROSITE-ProRule" id="PRU00339"/>
    </source>
</evidence>
<keyword evidence="1" id="KW-0677">Repeat</keyword>
<evidence type="ECO:0000256" key="4">
    <source>
        <dbReference type="SAM" id="MobiDB-lite"/>
    </source>
</evidence>
<dbReference type="Pfam" id="PF13181">
    <property type="entry name" value="TPR_8"/>
    <property type="match status" value="1"/>
</dbReference>
<dbReference type="InterPro" id="IPR011990">
    <property type="entry name" value="TPR-like_helical_dom_sf"/>
</dbReference>
<dbReference type="Pfam" id="PF13432">
    <property type="entry name" value="TPR_16"/>
    <property type="match status" value="1"/>
</dbReference>
<feature type="repeat" description="TPR" evidence="3">
    <location>
        <begin position="672"/>
        <end position="705"/>
    </location>
</feature>
<dbReference type="SUPFAM" id="SSF48452">
    <property type="entry name" value="TPR-like"/>
    <property type="match status" value="1"/>
</dbReference>
<dbReference type="eggNOG" id="KOG1128">
    <property type="taxonomic scope" value="Eukaryota"/>
</dbReference>
<accession>A0A024U874</accession>
<dbReference type="GeneID" id="20083008"/>
<dbReference type="PROSITE" id="PS50005">
    <property type="entry name" value="TPR"/>
    <property type="match status" value="3"/>
</dbReference>
<feature type="repeat" description="TPR" evidence="3">
    <location>
        <begin position="706"/>
        <end position="739"/>
    </location>
</feature>
<dbReference type="InterPro" id="IPR044244">
    <property type="entry name" value="TTC27/Emw1"/>
</dbReference>